<dbReference type="SUPFAM" id="SSF48208">
    <property type="entry name" value="Six-hairpin glycosidases"/>
    <property type="match status" value="1"/>
</dbReference>
<evidence type="ECO:0000313" key="4">
    <source>
        <dbReference type="EMBL" id="KAI8036809.1"/>
    </source>
</evidence>
<accession>A0A9P9YHR7</accession>
<dbReference type="Gene3D" id="6.10.250.3120">
    <property type="match status" value="1"/>
</dbReference>
<evidence type="ECO:0000256" key="1">
    <source>
        <dbReference type="SAM" id="Coils"/>
    </source>
</evidence>
<reference evidence="4" key="1">
    <citation type="journal article" date="2023" name="Genome Biol. Evol.">
        <title>Long-read-based Genome Assembly of Drosophila gunungcola Reveals Fewer Chemosensory Genes in Flower-breeding Species.</title>
        <authorList>
            <person name="Negi A."/>
            <person name="Liao B.Y."/>
            <person name="Yeh S.D."/>
        </authorList>
    </citation>
    <scope>NUCLEOTIDE SEQUENCE</scope>
    <source>
        <strain evidence="4">Sukarami</strain>
    </source>
</reference>
<dbReference type="InterPro" id="IPR014799">
    <property type="entry name" value="ASD2_dom"/>
</dbReference>
<proteinExistence type="predicted"/>
<dbReference type="InterPro" id="IPR024705">
    <property type="entry name" value="Ssp411"/>
</dbReference>
<dbReference type="Gene3D" id="3.40.30.10">
    <property type="entry name" value="Glutaredoxin"/>
    <property type="match status" value="1"/>
</dbReference>
<dbReference type="PROSITE" id="PS51307">
    <property type="entry name" value="ASD2"/>
    <property type="match status" value="1"/>
</dbReference>
<feature type="region of interest" description="Disordered" evidence="2">
    <location>
        <begin position="255"/>
        <end position="275"/>
    </location>
</feature>
<feature type="region of interest" description="Disordered" evidence="2">
    <location>
        <begin position="193"/>
        <end position="213"/>
    </location>
</feature>
<feature type="compositionally biased region" description="Polar residues" evidence="2">
    <location>
        <begin position="147"/>
        <end position="158"/>
    </location>
</feature>
<dbReference type="Pfam" id="PF08687">
    <property type="entry name" value="ASD2"/>
    <property type="match status" value="1"/>
</dbReference>
<feature type="region of interest" description="Disordered" evidence="2">
    <location>
        <begin position="755"/>
        <end position="787"/>
    </location>
</feature>
<organism evidence="4 5">
    <name type="scientific">Drosophila gunungcola</name>
    <name type="common">fruit fly</name>
    <dbReference type="NCBI Taxonomy" id="103775"/>
    <lineage>
        <taxon>Eukaryota</taxon>
        <taxon>Metazoa</taxon>
        <taxon>Ecdysozoa</taxon>
        <taxon>Arthropoda</taxon>
        <taxon>Hexapoda</taxon>
        <taxon>Insecta</taxon>
        <taxon>Pterygota</taxon>
        <taxon>Neoptera</taxon>
        <taxon>Endopterygota</taxon>
        <taxon>Diptera</taxon>
        <taxon>Brachycera</taxon>
        <taxon>Muscomorpha</taxon>
        <taxon>Ephydroidea</taxon>
        <taxon>Drosophilidae</taxon>
        <taxon>Drosophila</taxon>
        <taxon>Sophophora</taxon>
    </lineage>
</organism>
<feature type="domain" description="ASD2" evidence="3">
    <location>
        <begin position="408"/>
        <end position="675"/>
    </location>
</feature>
<evidence type="ECO:0000313" key="5">
    <source>
        <dbReference type="Proteomes" id="UP001059596"/>
    </source>
</evidence>
<keyword evidence="5" id="KW-1185">Reference proteome</keyword>
<dbReference type="Pfam" id="PF03190">
    <property type="entry name" value="Thioredox_DsbH"/>
    <property type="match status" value="1"/>
</dbReference>
<dbReference type="InterPro" id="IPR004879">
    <property type="entry name" value="Ssp411-like_TRX"/>
</dbReference>
<dbReference type="InterPro" id="IPR012341">
    <property type="entry name" value="6hp_glycosidase-like_sf"/>
</dbReference>
<dbReference type="Gene3D" id="1.50.10.10">
    <property type="match status" value="1"/>
</dbReference>
<dbReference type="GO" id="GO:0005975">
    <property type="term" value="P:carbohydrate metabolic process"/>
    <property type="evidence" value="ECO:0007669"/>
    <property type="project" value="InterPro"/>
</dbReference>
<dbReference type="EMBL" id="JAMKOV010000014">
    <property type="protein sequence ID" value="KAI8036809.1"/>
    <property type="molecule type" value="Genomic_DNA"/>
</dbReference>
<evidence type="ECO:0000256" key="2">
    <source>
        <dbReference type="SAM" id="MobiDB-lite"/>
    </source>
</evidence>
<dbReference type="InterPro" id="IPR008928">
    <property type="entry name" value="6-hairpin_glycosidase_sf"/>
</dbReference>
<dbReference type="Proteomes" id="UP001059596">
    <property type="component" value="Unassembled WGS sequence"/>
</dbReference>
<feature type="compositionally biased region" description="Basic and acidic residues" evidence="2">
    <location>
        <begin position="766"/>
        <end position="779"/>
    </location>
</feature>
<dbReference type="CDD" id="cd02955">
    <property type="entry name" value="SSP411"/>
    <property type="match status" value="1"/>
</dbReference>
<dbReference type="PANTHER" id="PTHR42899">
    <property type="entry name" value="SPERMATOGENESIS-ASSOCIATED PROTEIN 20"/>
    <property type="match status" value="1"/>
</dbReference>
<name>A0A9P9YHR7_9MUSC</name>
<gene>
    <name evidence="4" type="ORF">M5D96_010119</name>
</gene>
<feature type="compositionally biased region" description="Low complexity" evidence="2">
    <location>
        <begin position="255"/>
        <end position="266"/>
    </location>
</feature>
<keyword evidence="1" id="KW-0175">Coiled coil</keyword>
<dbReference type="InterPro" id="IPR036249">
    <property type="entry name" value="Thioredoxin-like_sf"/>
</dbReference>
<comment type="caution">
    <text evidence="4">The sequence shown here is derived from an EMBL/GenBank/DDBJ whole genome shotgun (WGS) entry which is preliminary data.</text>
</comment>
<feature type="region of interest" description="Disordered" evidence="2">
    <location>
        <begin position="137"/>
        <end position="158"/>
    </location>
</feature>
<sequence length="1498" mass="166854">MWWRCGACADKPVFSFRFRLGLSNSKASYLPRQSLEKLNNTDPDHGIYKLTLTSNEDLVAHTKPSYGVPGKLPNNLPDVLPLGVKLQQQPKLQPGSPNGDANVTLRYGSNNNLAGNSPTGATPPYYAGGQRYSTPVMSAQGYGKSPKSASPQQYTRSQSYDVKHTSAVTMPPMSQSHVDLKQAVHDLETTLEEVLPPSTPTPPRLSPASSHSDCSLSTSSLECTILNSNPIATPIPKPEAHIFRAEVISTTLNTNTNTITNSNTNPMTPPKPTMNRQESLRENIEKITQLQSQLMSAHLCDTGLLGGYTSPLISSPTASGFVNETLMSPPPPPSPPPPLEEEEQLTDEEPEIKELQLMQRSELVLMVNTKPSTTDMACQTDELEDRDTDLEAAREEHPTRTTLQPRQRQPIELDHEQMSRELVKLLPPGDKLADILTPKSCKPTSQYVSNLYNPDVPLRLAKRDVGTSTLMRMRATSSSAELRLVSVELQLGEPSEEPTNLIKQKLDELIKHLNQKIGSLKREQQTIGEECSANDKLGQELFAKLAEKVRPSEASKFRTYVDDVGHITSLLLSLSERLAQTECSLETRQQEKGALESKRDRLYEQLEEAQRLKADIDRRGTSIAGLLGKNLSADMCADYDYFINMKAKLIADARDLAERIKGSEEQLGSLSDALVQSDSVNSKLRADRESPQDPPVQSAMVRPLFPRIRSTLHTTLKLQPDTSPSEAVSVGIGRDLHLNLRLPHIGCRSRTLSNQNFRGMASGGETPKEASAEAAKDSTEASTSQVTVKEALATGGASQEEPPKQGNRLLSSKSPYLLQHAYNPVDWYPWGDEAFERARSENKLIFLSVGYSTCHWCHVMEHESFESPETAAIMNEHFVNIKVDREERPDIDKVYMQFLLMSKGSGGWPMSVWLTPDLAPLVAGTYFPPKSQYGMPSFQTVLKSIAKKWSSDKESLLKAGTVLLSALQRNQDAAAVADAAFGPGSSGEKLREAINIHKQRFDQSHGGFGSEPKFPELDHIGKGGINDHIFGGFARYATTHDWHNVHFEKMLYDQGQLMAAFANAYKMTRNEAFLGYADKIYKYLMKDLRHPLGGFFAGEDADSLPTHEDKVKVEGAFYAWTWDEIEAAFKAQPERFDDITPEKAFEVYAFHYGLKPTGNVPTYSDPHGHLTGKNILIVRGSAEETCSNCSLPAEYFETLLATANDILHALRDKRPRPHLDTKIICAWNGLVLSGLCKLGSCYSANRNQYMQTAKELLEFLRKEMFKPEENLLIRSCYGVALGDETLEKNESQIDGFLDDYAFLIKGLLDYYKATLDIDALHWARTLQDTQNKLFWDERNGAYFFSQEDAPNVIVRLKEDHDGAEPCGNSVSARNLVLLAHYYEENAYQEKAEKLLNFFADVSPFGHALPEMMSALLMHENGLDLVAVVGTGFPEHPAFLHVDPANPDDSSNHRLQTKFKMVNGKTTVYICHERACRMPVTCPTQLENNLMEFFFSKRD</sequence>
<dbReference type="SUPFAM" id="SSF52833">
    <property type="entry name" value="Thioredoxin-like"/>
    <property type="match status" value="1"/>
</dbReference>
<protein>
    <recommendedName>
        <fullName evidence="3">ASD2 domain-containing protein</fullName>
    </recommendedName>
</protein>
<feature type="region of interest" description="Disordered" evidence="2">
    <location>
        <begin position="319"/>
        <end position="347"/>
    </location>
</feature>
<feature type="compositionally biased region" description="Pro residues" evidence="2">
    <location>
        <begin position="328"/>
        <end position="338"/>
    </location>
</feature>
<evidence type="ECO:0000259" key="3">
    <source>
        <dbReference type="PROSITE" id="PS51307"/>
    </source>
</evidence>
<dbReference type="PANTHER" id="PTHR42899:SF1">
    <property type="entry name" value="SPERMATOGENESIS-ASSOCIATED PROTEIN 20"/>
    <property type="match status" value="1"/>
</dbReference>
<feature type="coiled-coil region" evidence="1">
    <location>
        <begin position="585"/>
        <end position="619"/>
    </location>
</feature>